<evidence type="ECO:0000259" key="11">
    <source>
        <dbReference type="PROSITE" id="PS51755"/>
    </source>
</evidence>
<dbReference type="InterPro" id="IPR036388">
    <property type="entry name" value="WH-like_DNA-bd_sf"/>
</dbReference>
<dbReference type="EMBL" id="WKJK01000003">
    <property type="protein sequence ID" value="MRW89921.1"/>
    <property type="molecule type" value="Genomic_DNA"/>
</dbReference>
<dbReference type="InterPro" id="IPR011006">
    <property type="entry name" value="CheY-like_superfamily"/>
</dbReference>
<keyword evidence="7" id="KW-0804">Transcription</keyword>
<evidence type="ECO:0000256" key="1">
    <source>
        <dbReference type="ARBA" id="ARBA00004496"/>
    </source>
</evidence>
<evidence type="ECO:0000256" key="7">
    <source>
        <dbReference type="ARBA" id="ARBA00023163"/>
    </source>
</evidence>
<dbReference type="GO" id="GO:0005829">
    <property type="term" value="C:cytosol"/>
    <property type="evidence" value="ECO:0007669"/>
    <property type="project" value="TreeGrafter"/>
</dbReference>
<dbReference type="FunFam" id="1.10.10.10:FF:000099">
    <property type="entry name" value="Two-component system response regulator TorR"/>
    <property type="match status" value="1"/>
</dbReference>
<dbReference type="InterPro" id="IPR039420">
    <property type="entry name" value="WalR-like"/>
</dbReference>
<evidence type="ECO:0000313" key="12">
    <source>
        <dbReference type="EMBL" id="MRW89921.1"/>
    </source>
</evidence>
<comment type="subcellular location">
    <subcellularLocation>
        <location evidence="1">Cytoplasm</location>
    </subcellularLocation>
</comment>
<dbReference type="AlphaFoldDB" id="A0A6I2KVZ8"/>
<dbReference type="Proteomes" id="UP000433309">
    <property type="component" value="Unassembled WGS sequence"/>
</dbReference>
<dbReference type="SMART" id="SM00448">
    <property type="entry name" value="REC"/>
    <property type="match status" value="1"/>
</dbReference>
<evidence type="ECO:0000313" key="13">
    <source>
        <dbReference type="Proteomes" id="UP000433309"/>
    </source>
</evidence>
<feature type="DNA-binding region" description="OmpR/PhoB-type" evidence="9">
    <location>
        <begin position="138"/>
        <end position="238"/>
    </location>
</feature>
<organism evidence="12 13">
    <name type="scientific">Duganella guangzhouensis</name>
    <dbReference type="NCBI Taxonomy" id="2666084"/>
    <lineage>
        <taxon>Bacteria</taxon>
        <taxon>Pseudomonadati</taxon>
        <taxon>Pseudomonadota</taxon>
        <taxon>Betaproteobacteria</taxon>
        <taxon>Burkholderiales</taxon>
        <taxon>Oxalobacteraceae</taxon>
        <taxon>Telluria group</taxon>
        <taxon>Duganella</taxon>
    </lineage>
</organism>
<keyword evidence="5" id="KW-0805">Transcription regulation</keyword>
<dbReference type="FunFam" id="3.40.50.2300:FF:000001">
    <property type="entry name" value="DNA-binding response regulator PhoB"/>
    <property type="match status" value="1"/>
</dbReference>
<gene>
    <name evidence="12" type="ORF">GJ699_07995</name>
</gene>
<dbReference type="GO" id="GO:0006355">
    <property type="term" value="P:regulation of DNA-templated transcription"/>
    <property type="evidence" value="ECO:0007669"/>
    <property type="project" value="InterPro"/>
</dbReference>
<reference evidence="12 13" key="1">
    <citation type="submission" date="2019-11" db="EMBL/GenBank/DDBJ databases">
        <title>Novel species isolated from a subtropical stream in China.</title>
        <authorList>
            <person name="Lu H."/>
        </authorList>
    </citation>
    <scope>NUCLEOTIDE SEQUENCE [LARGE SCALE GENOMIC DNA]</scope>
    <source>
        <strain evidence="12 13">FT80W</strain>
    </source>
</reference>
<sequence>MNQAPPRPDRILIVDDDAEIRQLLSDYLGSCGYHPLCADSGAAMWQLLASERVDLVILDLMMPGEDGLELCRALRAKRNTPVIMLTARGTLLDRIIGLEVGADDYLPKPFDPRELQARIKVILRRARSFPEQHEADQHKHIYFNGWRLDTHGRQLLSPAGLTVALGSSDYLVLRALLDHAHRTLSRDFLCQTAFGKDSQPFDRSIDVCISRLRQQLEDQPRSPALIKTIRNLGYMLTADVRAEA</sequence>
<dbReference type="CDD" id="cd00383">
    <property type="entry name" value="trans_reg_C"/>
    <property type="match status" value="1"/>
</dbReference>
<dbReference type="InterPro" id="IPR001867">
    <property type="entry name" value="OmpR/PhoB-type_DNA-bd"/>
</dbReference>
<dbReference type="GO" id="GO:0000156">
    <property type="term" value="F:phosphorelay response regulator activity"/>
    <property type="evidence" value="ECO:0007669"/>
    <property type="project" value="TreeGrafter"/>
</dbReference>
<dbReference type="GO" id="GO:0032993">
    <property type="term" value="C:protein-DNA complex"/>
    <property type="evidence" value="ECO:0007669"/>
    <property type="project" value="TreeGrafter"/>
</dbReference>
<keyword evidence="4" id="KW-0902">Two-component regulatory system</keyword>
<dbReference type="RefSeq" id="WP_154374846.1">
    <property type="nucleotide sequence ID" value="NZ_WKJK01000003.1"/>
</dbReference>
<dbReference type="PROSITE" id="PS50110">
    <property type="entry name" value="RESPONSE_REGULATORY"/>
    <property type="match status" value="1"/>
</dbReference>
<comment type="caution">
    <text evidence="12">The sequence shown here is derived from an EMBL/GenBank/DDBJ whole genome shotgun (WGS) entry which is preliminary data.</text>
</comment>
<keyword evidence="3 8" id="KW-0597">Phosphoprotein</keyword>
<feature type="domain" description="OmpR/PhoB-type" evidence="11">
    <location>
        <begin position="138"/>
        <end position="238"/>
    </location>
</feature>
<proteinExistence type="predicted"/>
<dbReference type="CDD" id="cd17574">
    <property type="entry name" value="REC_OmpR"/>
    <property type="match status" value="1"/>
</dbReference>
<accession>A0A6I2KVZ8</accession>
<evidence type="ECO:0000256" key="4">
    <source>
        <dbReference type="ARBA" id="ARBA00023012"/>
    </source>
</evidence>
<evidence type="ECO:0000256" key="2">
    <source>
        <dbReference type="ARBA" id="ARBA00022490"/>
    </source>
</evidence>
<evidence type="ECO:0000259" key="10">
    <source>
        <dbReference type="PROSITE" id="PS50110"/>
    </source>
</evidence>
<evidence type="ECO:0000256" key="5">
    <source>
        <dbReference type="ARBA" id="ARBA00023015"/>
    </source>
</evidence>
<keyword evidence="13" id="KW-1185">Reference proteome</keyword>
<evidence type="ECO:0000256" key="8">
    <source>
        <dbReference type="PROSITE-ProRule" id="PRU00169"/>
    </source>
</evidence>
<dbReference type="SMART" id="SM00862">
    <property type="entry name" value="Trans_reg_C"/>
    <property type="match status" value="1"/>
</dbReference>
<protein>
    <submittedName>
        <fullName evidence="12">Response regulator</fullName>
    </submittedName>
</protein>
<evidence type="ECO:0000256" key="9">
    <source>
        <dbReference type="PROSITE-ProRule" id="PRU01091"/>
    </source>
</evidence>
<dbReference type="SUPFAM" id="SSF52172">
    <property type="entry name" value="CheY-like"/>
    <property type="match status" value="1"/>
</dbReference>
<dbReference type="Pfam" id="PF00486">
    <property type="entry name" value="Trans_reg_C"/>
    <property type="match status" value="1"/>
</dbReference>
<dbReference type="GO" id="GO:0000976">
    <property type="term" value="F:transcription cis-regulatory region binding"/>
    <property type="evidence" value="ECO:0007669"/>
    <property type="project" value="TreeGrafter"/>
</dbReference>
<keyword evidence="2" id="KW-0963">Cytoplasm</keyword>
<dbReference type="PROSITE" id="PS51755">
    <property type="entry name" value="OMPR_PHOB"/>
    <property type="match status" value="1"/>
</dbReference>
<dbReference type="PANTHER" id="PTHR48111">
    <property type="entry name" value="REGULATOR OF RPOS"/>
    <property type="match status" value="1"/>
</dbReference>
<name>A0A6I2KVZ8_9BURK</name>
<dbReference type="PANTHER" id="PTHR48111:SF4">
    <property type="entry name" value="DNA-BINDING DUAL TRANSCRIPTIONAL REGULATOR OMPR"/>
    <property type="match status" value="1"/>
</dbReference>
<dbReference type="SUPFAM" id="SSF46894">
    <property type="entry name" value="C-terminal effector domain of the bipartite response regulators"/>
    <property type="match status" value="1"/>
</dbReference>
<evidence type="ECO:0000256" key="3">
    <source>
        <dbReference type="ARBA" id="ARBA00022553"/>
    </source>
</evidence>
<dbReference type="Gene3D" id="1.10.10.10">
    <property type="entry name" value="Winged helix-like DNA-binding domain superfamily/Winged helix DNA-binding domain"/>
    <property type="match status" value="1"/>
</dbReference>
<keyword evidence="6 9" id="KW-0238">DNA-binding</keyword>
<dbReference type="Gene3D" id="3.40.50.2300">
    <property type="match status" value="1"/>
</dbReference>
<dbReference type="InterPro" id="IPR001789">
    <property type="entry name" value="Sig_transdc_resp-reg_receiver"/>
</dbReference>
<dbReference type="InterPro" id="IPR016032">
    <property type="entry name" value="Sig_transdc_resp-reg_C-effctor"/>
</dbReference>
<feature type="modified residue" description="4-aspartylphosphate" evidence="8">
    <location>
        <position position="59"/>
    </location>
</feature>
<dbReference type="Gene3D" id="6.10.250.690">
    <property type="match status" value="1"/>
</dbReference>
<feature type="domain" description="Response regulatory" evidence="10">
    <location>
        <begin position="10"/>
        <end position="123"/>
    </location>
</feature>
<evidence type="ECO:0000256" key="6">
    <source>
        <dbReference type="ARBA" id="ARBA00023125"/>
    </source>
</evidence>
<dbReference type="Pfam" id="PF00072">
    <property type="entry name" value="Response_reg"/>
    <property type="match status" value="1"/>
</dbReference>